<dbReference type="Proteomes" id="UP001139450">
    <property type="component" value="Unassembled WGS sequence"/>
</dbReference>
<comment type="caution">
    <text evidence="1">The sequence shown here is derived from an EMBL/GenBank/DDBJ whole genome shotgun (WGS) entry which is preliminary data.</text>
</comment>
<sequence>VIGTLTEYLGMRKVYTKGLKAANKCMLLAGIAYNLKKLIKHKHKHLSSLAIVVISRYRETICFITNTVVIWQSKSEKFYIPRVLT</sequence>
<reference evidence="1" key="1">
    <citation type="submission" date="2022-04" db="EMBL/GenBank/DDBJ databases">
        <title>Mucilaginibacter sp. RS28 isolated from freshwater.</title>
        <authorList>
            <person name="Ko S.-R."/>
        </authorList>
    </citation>
    <scope>NUCLEOTIDE SEQUENCE</scope>
    <source>
        <strain evidence="1">RS28</strain>
    </source>
</reference>
<gene>
    <name evidence="1" type="ORF">MUY27_14315</name>
</gene>
<name>A0A9X2BDZ9_9SPHI</name>
<accession>A0A9X2BDZ9</accession>
<proteinExistence type="predicted"/>
<evidence type="ECO:0000313" key="2">
    <source>
        <dbReference type="Proteomes" id="UP001139450"/>
    </source>
</evidence>
<organism evidence="1 2">
    <name type="scientific">Mucilaginibacter straminoryzae</name>
    <dbReference type="NCBI Taxonomy" id="2932774"/>
    <lineage>
        <taxon>Bacteria</taxon>
        <taxon>Pseudomonadati</taxon>
        <taxon>Bacteroidota</taxon>
        <taxon>Sphingobacteriia</taxon>
        <taxon>Sphingobacteriales</taxon>
        <taxon>Sphingobacteriaceae</taxon>
        <taxon>Mucilaginibacter</taxon>
    </lineage>
</organism>
<feature type="non-terminal residue" evidence="1">
    <location>
        <position position="1"/>
    </location>
</feature>
<dbReference type="AlphaFoldDB" id="A0A9X2BDZ9"/>
<dbReference type="EMBL" id="JALJEJ010000007">
    <property type="protein sequence ID" value="MCJ8210888.1"/>
    <property type="molecule type" value="Genomic_DNA"/>
</dbReference>
<protein>
    <recommendedName>
        <fullName evidence="3">Transposase DDE domain-containing protein</fullName>
    </recommendedName>
</protein>
<evidence type="ECO:0008006" key="3">
    <source>
        <dbReference type="Google" id="ProtNLM"/>
    </source>
</evidence>
<evidence type="ECO:0000313" key="1">
    <source>
        <dbReference type="EMBL" id="MCJ8210888.1"/>
    </source>
</evidence>
<keyword evidence="2" id="KW-1185">Reference proteome</keyword>
<dbReference type="RefSeq" id="WP_245130925.1">
    <property type="nucleotide sequence ID" value="NZ_JALJEJ010000007.1"/>
</dbReference>